<feature type="compositionally biased region" description="Polar residues" evidence="9">
    <location>
        <begin position="7"/>
        <end position="21"/>
    </location>
</feature>
<dbReference type="InterPro" id="IPR000219">
    <property type="entry name" value="DH_dom"/>
</dbReference>
<accession>A0A7L0D8F4</accession>
<dbReference type="PROSITE" id="PS50010">
    <property type="entry name" value="DH_2"/>
    <property type="match status" value="1"/>
</dbReference>
<dbReference type="InterPro" id="IPR011993">
    <property type="entry name" value="PH-like_dom_sf"/>
</dbReference>
<evidence type="ECO:0000313" key="13">
    <source>
        <dbReference type="Proteomes" id="UP000545435"/>
    </source>
</evidence>
<dbReference type="EMBL" id="VXAI01000259">
    <property type="protein sequence ID" value="NXJ68405.1"/>
    <property type="molecule type" value="Genomic_DNA"/>
</dbReference>
<feature type="region of interest" description="Disordered" evidence="9">
    <location>
        <begin position="992"/>
        <end position="1050"/>
    </location>
</feature>
<comment type="caution">
    <text evidence="12">The sequence shown here is derived from an EMBL/GenBank/DDBJ whole genome shotgun (WGS) entry which is preliminary data.</text>
</comment>
<dbReference type="Gene3D" id="2.30.29.30">
    <property type="entry name" value="Pleckstrin-homology domain (PH domain)/Phosphotyrosine-binding domain (PTB)"/>
    <property type="match status" value="1"/>
</dbReference>
<keyword evidence="6" id="KW-0863">Zinc-finger</keyword>
<dbReference type="CDD" id="cd15794">
    <property type="entry name" value="PH_ARHGEF18"/>
    <property type="match status" value="1"/>
</dbReference>
<feature type="non-terminal residue" evidence="12">
    <location>
        <position position="1"/>
    </location>
</feature>
<evidence type="ECO:0000313" key="12">
    <source>
        <dbReference type="EMBL" id="NXJ68405.1"/>
    </source>
</evidence>
<sequence>GQPGVSMGNTNSKSSGRSNTIPAHPELSFCGSFSRKWNENVFLDNELLTSKILSVLRPHSERGLRAGDLQCAPHFLSTNSIFASLAASLKEQPRSLLLGPDGTPVLSRNLGMTITQRGNSQSSLNSAGAVNKFGLISGDMDEGDSGFIRFKQTSDDVVSLAPSTADSIFLEDAYSLSLRNEIEIDAHEFEAESWSVAVEQSYAERQKKEVRKRQDVIYELMQTEMHHVRTLKIMLKVYSKAMREELQFPNAVINKLFPCVDELLELHGQFLLRLKERRKESLEEGSDQNYIIRHVGDLLVKQFSGENGERMKEKYGVFCCGHNEAVSHYKDLLQSNKKFQNLIKKIGNCSIVRRLGVQECILLVTQRITKYPVLVERIIQNTEAGTRDHEELTQALSLIKDTITHVDAMVNECEKGQRLKEIMHKMELKSSGKCKNGLLFRKDDMGQRRLLLDGMLYWKAASGRLKDILAVLLNDVLLLLQEKDQKYTFASVDSKPPVISLQKLIVREVANEEKAMFLISASLKGPEMYEIHTSSKEERNSWMAHIRRAVESCPDEEGGTFNEPEAERRLAEAKAAKLKEFQERLNMKDDLILQSLTEKQQIYLEMSEMSGFEDHAQGSRSRLLLRGDTSENLQGETILKSAVTEAENLQNLIFTHFSSGSCQPEDGSGSGLPRRAEPCGGYDSSPSISNKSSFRKSSGGDQRQWDWRGPAVSSDVQLHDFPPEAEEGSQTLVQRIQTLLQLLFSLQAVISQQDSYIEMQRATMVDREKQYRLQSTRGNLLLEQEKQRNFEKQREELMNVQKLQSQLKLEQQRLERERSRQQREFESTEARLQEREEETRQLREKLSQEREELERQREAYQHDLERLREAQRAVEKEKERLDQLRKLKKQNTVSGTFSPEMGQNQLLSHSTSFNGEGVETSLPLSKTSVRVSVSGLDYLERPDLVRRDSSTLENRPVLALKNEVPIHLLSATNQIQKPAAVQQQIPTKLATFTKGSKEKGGKSKASHRTDSSASVDQKQLLPPRLVAREEGVLRGRRSASPVLPSSQTTA</sequence>
<evidence type="ECO:0000256" key="6">
    <source>
        <dbReference type="ARBA" id="ARBA00022771"/>
    </source>
</evidence>
<organism evidence="12 13">
    <name type="scientific">Rostratula benghalensis</name>
    <name type="common">greater painted-snipe</name>
    <dbReference type="NCBI Taxonomy" id="118793"/>
    <lineage>
        <taxon>Eukaryota</taxon>
        <taxon>Metazoa</taxon>
        <taxon>Chordata</taxon>
        <taxon>Craniata</taxon>
        <taxon>Vertebrata</taxon>
        <taxon>Euteleostomi</taxon>
        <taxon>Archelosauria</taxon>
        <taxon>Archosauria</taxon>
        <taxon>Dinosauria</taxon>
        <taxon>Saurischia</taxon>
        <taxon>Theropoda</taxon>
        <taxon>Coelurosauria</taxon>
        <taxon>Aves</taxon>
        <taxon>Neognathae</taxon>
        <taxon>Neoaves</taxon>
        <taxon>Charadriiformes</taxon>
        <taxon>Rostratulidae</taxon>
        <taxon>Rostratula</taxon>
    </lineage>
</organism>
<dbReference type="InterPro" id="IPR001849">
    <property type="entry name" value="PH_domain"/>
</dbReference>
<dbReference type="GO" id="GO:0005737">
    <property type="term" value="C:cytoplasm"/>
    <property type="evidence" value="ECO:0007669"/>
    <property type="project" value="UniProtKB-SubCell"/>
</dbReference>
<feature type="non-terminal residue" evidence="12">
    <location>
        <position position="1050"/>
    </location>
</feature>
<evidence type="ECO:0000256" key="7">
    <source>
        <dbReference type="ARBA" id="ARBA00022833"/>
    </source>
</evidence>
<name>A0A7L0D8F4_9CHAR</name>
<evidence type="ECO:0000256" key="5">
    <source>
        <dbReference type="ARBA" id="ARBA00022723"/>
    </source>
</evidence>
<dbReference type="Pfam" id="PF00621">
    <property type="entry name" value="RhoGEF"/>
    <property type="match status" value="1"/>
</dbReference>
<dbReference type="SMART" id="SM00233">
    <property type="entry name" value="PH"/>
    <property type="match status" value="1"/>
</dbReference>
<keyword evidence="5" id="KW-0479">Metal-binding</keyword>
<dbReference type="AlphaFoldDB" id="A0A7L0D8F4"/>
<evidence type="ECO:0000256" key="4">
    <source>
        <dbReference type="ARBA" id="ARBA00022658"/>
    </source>
</evidence>
<dbReference type="GO" id="GO:0008270">
    <property type="term" value="F:zinc ion binding"/>
    <property type="evidence" value="ECO:0007669"/>
    <property type="project" value="UniProtKB-KW"/>
</dbReference>
<dbReference type="SUPFAM" id="SSF50729">
    <property type="entry name" value="PH domain-like"/>
    <property type="match status" value="1"/>
</dbReference>
<dbReference type="GO" id="GO:0007264">
    <property type="term" value="P:small GTPase-mediated signal transduction"/>
    <property type="evidence" value="ECO:0007669"/>
    <property type="project" value="InterPro"/>
</dbReference>
<evidence type="ECO:0000259" key="10">
    <source>
        <dbReference type="PROSITE" id="PS50003"/>
    </source>
</evidence>
<dbReference type="InterPro" id="IPR037744">
    <property type="entry name" value="ARHGEF18_PH"/>
</dbReference>
<protein>
    <submittedName>
        <fullName evidence="12">ARHGI factor</fullName>
    </submittedName>
</protein>
<dbReference type="Proteomes" id="UP000545435">
    <property type="component" value="Unassembled WGS sequence"/>
</dbReference>
<dbReference type="PROSITE" id="PS50003">
    <property type="entry name" value="PH_DOMAIN"/>
    <property type="match status" value="1"/>
</dbReference>
<feature type="domain" description="DH" evidence="11">
    <location>
        <begin position="212"/>
        <end position="409"/>
    </location>
</feature>
<dbReference type="PANTHER" id="PTHR47440">
    <property type="entry name" value="RIKEN CDNA A430078G23 GENE"/>
    <property type="match status" value="1"/>
</dbReference>
<dbReference type="FunFam" id="1.20.900.10:FF:000004">
    <property type="entry name" value="Rho guanine nucleotide exchange factor 2"/>
    <property type="match status" value="1"/>
</dbReference>
<evidence type="ECO:0000259" key="11">
    <source>
        <dbReference type="PROSITE" id="PS50010"/>
    </source>
</evidence>
<reference evidence="12 13" key="1">
    <citation type="submission" date="2019-09" db="EMBL/GenBank/DDBJ databases">
        <title>Bird 10,000 Genomes (B10K) Project - Family phase.</title>
        <authorList>
            <person name="Zhang G."/>
        </authorList>
    </citation>
    <scope>NUCLEOTIDE SEQUENCE [LARGE SCALE GENOMIC DNA]</scope>
    <source>
        <strain evidence="12">B10K-DU-006-20</strain>
        <tissue evidence="12">Mixed tissue sample</tissue>
    </source>
</reference>
<dbReference type="FunFam" id="2.30.29.30:FF:000021">
    <property type="entry name" value="Rho guanine nucleotide exchange factor 2"/>
    <property type="match status" value="1"/>
</dbReference>
<dbReference type="Gene3D" id="1.20.900.10">
    <property type="entry name" value="Dbl homology (DH) domain"/>
    <property type="match status" value="1"/>
</dbReference>
<dbReference type="InterPro" id="IPR035899">
    <property type="entry name" value="DBL_dom_sf"/>
</dbReference>
<dbReference type="SUPFAM" id="SSF48065">
    <property type="entry name" value="DBL homology domain (DH-domain)"/>
    <property type="match status" value="1"/>
</dbReference>
<dbReference type="InterPro" id="IPR053089">
    <property type="entry name" value="Rho_GEF18"/>
</dbReference>
<feature type="region of interest" description="Disordered" evidence="9">
    <location>
        <begin position="814"/>
        <end position="854"/>
    </location>
</feature>
<dbReference type="Pfam" id="PF17838">
    <property type="entry name" value="PH_16"/>
    <property type="match status" value="1"/>
</dbReference>
<evidence type="ECO:0000256" key="2">
    <source>
        <dbReference type="ARBA" id="ARBA00022490"/>
    </source>
</evidence>
<evidence type="ECO:0000256" key="1">
    <source>
        <dbReference type="ARBA" id="ARBA00004496"/>
    </source>
</evidence>
<dbReference type="PANTHER" id="PTHR47440:SF1">
    <property type="entry name" value="RHO_RAC GUANINE NUCLEOTIDE EXCHANGE FACTOR 18"/>
    <property type="match status" value="1"/>
</dbReference>
<keyword evidence="4" id="KW-0344">Guanine-nucleotide releasing factor</keyword>
<keyword evidence="7" id="KW-0862">Zinc</keyword>
<keyword evidence="3" id="KW-0597">Phosphoprotein</keyword>
<feature type="compositionally biased region" description="Low complexity" evidence="9">
    <location>
        <begin position="684"/>
        <end position="697"/>
    </location>
</feature>
<dbReference type="InterPro" id="IPR041020">
    <property type="entry name" value="PH_16"/>
</dbReference>
<feature type="domain" description="PH" evidence="10">
    <location>
        <begin position="449"/>
        <end position="551"/>
    </location>
</feature>
<comment type="subcellular location">
    <subcellularLocation>
        <location evidence="1">Cytoplasm</location>
    </subcellularLocation>
</comment>
<dbReference type="GO" id="GO:0005085">
    <property type="term" value="F:guanyl-nucleotide exchange factor activity"/>
    <property type="evidence" value="ECO:0007669"/>
    <property type="project" value="UniProtKB-KW"/>
</dbReference>
<dbReference type="SMART" id="SM00325">
    <property type="entry name" value="RhoGEF"/>
    <property type="match status" value="1"/>
</dbReference>
<evidence type="ECO:0000256" key="8">
    <source>
        <dbReference type="ARBA" id="ARBA00023054"/>
    </source>
</evidence>
<keyword evidence="8" id="KW-0175">Coiled coil</keyword>
<proteinExistence type="predicted"/>
<keyword evidence="13" id="KW-1185">Reference proteome</keyword>
<evidence type="ECO:0000256" key="3">
    <source>
        <dbReference type="ARBA" id="ARBA00022553"/>
    </source>
</evidence>
<feature type="region of interest" description="Disordered" evidence="9">
    <location>
        <begin position="660"/>
        <end position="707"/>
    </location>
</feature>
<feature type="region of interest" description="Disordered" evidence="9">
    <location>
        <begin position="1"/>
        <end position="21"/>
    </location>
</feature>
<keyword evidence="2" id="KW-0963">Cytoplasm</keyword>
<evidence type="ECO:0000256" key="9">
    <source>
        <dbReference type="SAM" id="MobiDB-lite"/>
    </source>
</evidence>
<gene>
    <name evidence="12" type="primary">Arhgef18</name>
    <name evidence="12" type="ORF">ROSBEN_R12578</name>
</gene>
<dbReference type="CDD" id="cd00160">
    <property type="entry name" value="RhoGEF"/>
    <property type="match status" value="1"/>
</dbReference>